<evidence type="ECO:0000256" key="8">
    <source>
        <dbReference type="RuleBase" id="RU365103"/>
    </source>
</evidence>
<evidence type="ECO:0000313" key="10">
    <source>
        <dbReference type="EMBL" id="SIS84947.1"/>
    </source>
</evidence>
<keyword evidence="8" id="KW-1003">Cell membrane</keyword>
<dbReference type="InterPro" id="IPR007507">
    <property type="entry name" value="Glycos_transf_N"/>
</dbReference>
<dbReference type="SUPFAM" id="SSF53756">
    <property type="entry name" value="UDP-Glycosyltransferase/glycogen phosphorylase"/>
    <property type="match status" value="1"/>
</dbReference>
<dbReference type="PANTHER" id="PTHR42755:SF1">
    <property type="entry name" value="3-DEOXY-D-MANNO-OCTULOSONIC ACID TRANSFERASE, MITOCHONDRIAL-RELATED"/>
    <property type="match status" value="1"/>
</dbReference>
<keyword evidence="8" id="KW-0472">Membrane</keyword>
<dbReference type="UniPathway" id="UPA00958"/>
<dbReference type="Gene3D" id="3.40.50.2000">
    <property type="entry name" value="Glycogen Phosphorylase B"/>
    <property type="match status" value="1"/>
</dbReference>
<dbReference type="Pfam" id="PF04413">
    <property type="entry name" value="Glycos_transf_N"/>
    <property type="match status" value="1"/>
</dbReference>
<comment type="pathway">
    <text evidence="1 8">Bacterial outer membrane biogenesis; LPS core biosynthesis.</text>
</comment>
<dbReference type="Gene3D" id="3.40.50.11720">
    <property type="entry name" value="3-Deoxy-D-manno-octulosonic-acid transferase, N-terminal domain"/>
    <property type="match status" value="1"/>
</dbReference>
<keyword evidence="8" id="KW-0812">Transmembrane</keyword>
<comment type="subcellular location">
    <subcellularLocation>
        <location evidence="8">Cell membrane</location>
    </subcellularLocation>
</comment>
<evidence type="ECO:0000256" key="3">
    <source>
        <dbReference type="ARBA" id="ARBA00019077"/>
    </source>
</evidence>
<dbReference type="STRING" id="713588.SAMN05421789_108145"/>
<feature type="active site" description="Proton acceptor" evidence="7">
    <location>
        <position position="60"/>
    </location>
</feature>
<dbReference type="AlphaFoldDB" id="A0A1N7MFZ1"/>
<accession>A0A1N7MFZ1</accession>
<evidence type="ECO:0000256" key="5">
    <source>
        <dbReference type="ARBA" id="ARBA00031445"/>
    </source>
</evidence>
<reference evidence="11" key="1">
    <citation type="submission" date="2017-01" db="EMBL/GenBank/DDBJ databases">
        <authorList>
            <person name="Varghese N."/>
            <person name="Submissions S."/>
        </authorList>
    </citation>
    <scope>NUCLEOTIDE SEQUENCE [LARGE SCALE GENOMIC DNA]</scope>
    <source>
        <strain evidence="11">DSM 23145</strain>
    </source>
</reference>
<dbReference type="InterPro" id="IPR038107">
    <property type="entry name" value="Glycos_transf_N_sf"/>
</dbReference>
<name>A0A1N7MFZ1_9FLAO</name>
<evidence type="ECO:0000256" key="6">
    <source>
        <dbReference type="ARBA" id="ARBA00049183"/>
    </source>
</evidence>
<keyword evidence="8" id="KW-0448">Lipopolysaccharide biosynthesis</keyword>
<evidence type="ECO:0000256" key="1">
    <source>
        <dbReference type="ARBA" id="ARBA00004713"/>
    </source>
</evidence>
<comment type="function">
    <text evidence="8">Involved in lipopolysaccharide (LPS) biosynthesis. Catalyzes the transfer of 3-deoxy-D-manno-octulosonate (Kdo) residue(s) from CMP-Kdo to lipid IV(A), the tetraacyldisaccharide-1,4'-bisphosphate precursor of lipid A.</text>
</comment>
<sequence length="415" mass="47436">MKFIYNIFIRFLISAMKIGAIFNYKLKKGLAGRRQSCEIVKSKFSPDDQVIWMHAASLGEYEQGLPVLEKLKAKFPNHKILITFFSPSGYDNVIKKKTIADAICFLPFDTEVWVREFTSNFKTDIFFTVKYEYWYHLLNDLKSQGTKIFVVSALFYETQIFFKAYGKWFVNKLKKDIDWFFHQTKHSTALAKEIGLVKSSTAGDTRFDRVKQLRTADNFVKYIEEFKQNKYTLIFGSSWESEERLAEIIATKNKEVKLIFAPHDLKRVERLQNIFSNAILYSELEKAGVFPDANSQILIIDCIGLLSKIYSYGNVAIVGGGFHSKGLHNILEAATFGIPVFFGNHYTKNPEADELIARNGGKSFEDEFFAAAYLAGFVRDDGATKKMGRNALEFIDSQPNASDVVVSQILKMHQG</sequence>
<dbReference type="InterPro" id="IPR039901">
    <property type="entry name" value="Kdotransferase"/>
</dbReference>
<dbReference type="GO" id="GO:0009244">
    <property type="term" value="P:lipopolysaccharide core region biosynthetic process"/>
    <property type="evidence" value="ECO:0007669"/>
    <property type="project" value="UniProtKB-UniRule"/>
</dbReference>
<feature type="transmembrane region" description="Helical" evidence="8">
    <location>
        <begin position="7"/>
        <end position="26"/>
    </location>
</feature>
<dbReference type="GO" id="GO:0009245">
    <property type="term" value="P:lipid A biosynthetic process"/>
    <property type="evidence" value="ECO:0007669"/>
    <property type="project" value="TreeGrafter"/>
</dbReference>
<keyword evidence="8" id="KW-1133">Transmembrane helix</keyword>
<dbReference type="EC" id="2.4.99.12" evidence="2 8"/>
<dbReference type="Proteomes" id="UP000185839">
    <property type="component" value="Unassembled WGS sequence"/>
</dbReference>
<keyword evidence="4 8" id="KW-0808">Transferase</keyword>
<comment type="catalytic activity">
    <reaction evidence="6 8">
        <text>lipid IVA (E. coli) + CMP-3-deoxy-beta-D-manno-octulosonate = alpha-Kdo-(2-&gt;6)-lipid IVA (E. coli) + CMP + H(+)</text>
        <dbReference type="Rhea" id="RHEA:28066"/>
        <dbReference type="ChEBI" id="CHEBI:15378"/>
        <dbReference type="ChEBI" id="CHEBI:58603"/>
        <dbReference type="ChEBI" id="CHEBI:60364"/>
        <dbReference type="ChEBI" id="CHEBI:60377"/>
        <dbReference type="ChEBI" id="CHEBI:85987"/>
        <dbReference type="EC" id="2.4.99.12"/>
    </reaction>
</comment>
<evidence type="ECO:0000256" key="4">
    <source>
        <dbReference type="ARBA" id="ARBA00022679"/>
    </source>
</evidence>
<proteinExistence type="inferred from homology"/>
<dbReference type="PANTHER" id="PTHR42755">
    <property type="entry name" value="3-DEOXY-MANNO-OCTULOSONATE CYTIDYLYLTRANSFERASE"/>
    <property type="match status" value="1"/>
</dbReference>
<evidence type="ECO:0000259" key="9">
    <source>
        <dbReference type="Pfam" id="PF04413"/>
    </source>
</evidence>
<protein>
    <recommendedName>
        <fullName evidence="3 8">3-deoxy-D-manno-octulosonic acid transferase</fullName>
        <shortName evidence="8">Kdo transferase</shortName>
        <ecNumber evidence="2 8">2.4.99.12</ecNumber>
    </recommendedName>
    <alternativeName>
        <fullName evidence="5 8">Lipid IV(A) 3-deoxy-D-manno-octulosonic acid transferase</fullName>
    </alternativeName>
</protein>
<evidence type="ECO:0000256" key="7">
    <source>
        <dbReference type="PIRSR" id="PIRSR639901-1"/>
    </source>
</evidence>
<evidence type="ECO:0000256" key="2">
    <source>
        <dbReference type="ARBA" id="ARBA00012621"/>
    </source>
</evidence>
<keyword evidence="11" id="KW-1185">Reference proteome</keyword>
<dbReference type="RefSeq" id="WP_076387311.1">
    <property type="nucleotide sequence ID" value="NZ_FTOI01000008.1"/>
</dbReference>
<dbReference type="GO" id="GO:0043842">
    <property type="term" value="F:Kdo transferase activity"/>
    <property type="evidence" value="ECO:0007669"/>
    <property type="project" value="UniProtKB-EC"/>
</dbReference>
<evidence type="ECO:0000313" key="11">
    <source>
        <dbReference type="Proteomes" id="UP000185839"/>
    </source>
</evidence>
<dbReference type="GO" id="GO:0005886">
    <property type="term" value="C:plasma membrane"/>
    <property type="evidence" value="ECO:0007669"/>
    <property type="project" value="UniProtKB-SubCell"/>
</dbReference>
<gene>
    <name evidence="10" type="ORF">SAMN05421789_108145</name>
</gene>
<organism evidence="10 11">
    <name type="scientific">Kaistella chaponensis</name>
    <dbReference type="NCBI Taxonomy" id="713588"/>
    <lineage>
        <taxon>Bacteria</taxon>
        <taxon>Pseudomonadati</taxon>
        <taxon>Bacteroidota</taxon>
        <taxon>Flavobacteriia</taxon>
        <taxon>Flavobacteriales</taxon>
        <taxon>Weeksellaceae</taxon>
        <taxon>Chryseobacterium group</taxon>
        <taxon>Kaistella</taxon>
    </lineage>
</organism>
<comment type="similarity">
    <text evidence="8">Belongs to the glycosyltransferase group 1 family.</text>
</comment>
<dbReference type="EMBL" id="FTOI01000008">
    <property type="protein sequence ID" value="SIS84947.1"/>
    <property type="molecule type" value="Genomic_DNA"/>
</dbReference>
<dbReference type="OrthoDB" id="9789797at2"/>
<feature type="domain" description="3-deoxy-D-manno-octulosonic-acid transferase N-terminal" evidence="9">
    <location>
        <begin position="45"/>
        <end position="208"/>
    </location>
</feature>